<dbReference type="PANTHER" id="PTHR13513:SF9">
    <property type="entry name" value="E3 UBIQUITIN-PROTEIN LIGASE UBR7-RELATED"/>
    <property type="match status" value="1"/>
</dbReference>
<dbReference type="SUPFAM" id="SSF57903">
    <property type="entry name" value="FYVE/PHD zinc finger"/>
    <property type="match status" value="1"/>
</dbReference>
<gene>
    <name evidence="2" type="primary">LOC113793898</name>
</gene>
<dbReference type="InParanoid" id="A0A6P6Y5M0"/>
<dbReference type="InterPro" id="IPR040204">
    <property type="entry name" value="UBR7"/>
</dbReference>
<dbReference type="CDD" id="cd19677">
    <property type="entry name" value="UBR-box_UBR7"/>
    <property type="match status" value="1"/>
</dbReference>
<dbReference type="GO" id="GO:0008270">
    <property type="term" value="F:zinc ion binding"/>
    <property type="evidence" value="ECO:0007669"/>
    <property type="project" value="UniProtKB-KW"/>
</dbReference>
<organism evidence="1 2">
    <name type="scientific">Dermatophagoides pteronyssinus</name>
    <name type="common">European house dust mite</name>
    <dbReference type="NCBI Taxonomy" id="6956"/>
    <lineage>
        <taxon>Eukaryota</taxon>
        <taxon>Metazoa</taxon>
        <taxon>Ecdysozoa</taxon>
        <taxon>Arthropoda</taxon>
        <taxon>Chelicerata</taxon>
        <taxon>Arachnida</taxon>
        <taxon>Acari</taxon>
        <taxon>Acariformes</taxon>
        <taxon>Sarcoptiformes</taxon>
        <taxon>Astigmata</taxon>
        <taxon>Psoroptidia</taxon>
        <taxon>Analgoidea</taxon>
        <taxon>Pyroglyphidae</taxon>
        <taxon>Dermatophagoidinae</taxon>
        <taxon>Dermatophagoides</taxon>
    </lineage>
</organism>
<dbReference type="InterPro" id="IPR047506">
    <property type="entry name" value="UBR7-like_UBR-box"/>
</dbReference>
<proteinExistence type="predicted"/>
<dbReference type="Pfam" id="PF02207">
    <property type="entry name" value="zf-UBR"/>
    <property type="match status" value="1"/>
</dbReference>
<dbReference type="GO" id="GO:0061630">
    <property type="term" value="F:ubiquitin protein ligase activity"/>
    <property type="evidence" value="ECO:0007669"/>
    <property type="project" value="InterPro"/>
</dbReference>
<dbReference type="Proteomes" id="UP000515146">
    <property type="component" value="Unplaced"/>
</dbReference>
<sequence length="461" mass="53213">MNSNDNNREENSIDNGESSIKPSTSKIDEVNDVKPVTATTTTETNVDDGDGDDDKSSSKRKSDDISQDNNDEESDTEVDFETLCCSWKEQIEQVETVSGMFGNSDENNCTYLDDDLARQPLYACSTCEMNNVDPKLSSSDDDNKNDQKYLAGICYACAENCHKGHDLFELYTKRNFRCDCGNEKFSNLKCKLFQKIGHNETNKYNHNFKGLYCTCELPYPCDTFDDTMLQCGICEDWFHQSHLDAEPIKGYSDMICMSCVRRLNFLIYYKIDGQFDFKECDDKDLLDKELQQFCDNLIDNQQISESTTNNDECLLDALKSKHQSSLTVKYDENGVASYDDNVCHAMYLPLDWRLRLCRCSKCLKLYEAEGVEFITNPLDMFAVYIYQNQKKVSEKVQQQMPKWNRIQEIALAEGIEHFKRELGKFLKQCQENSKTISAEDVAEFKRNLYANKRQRVQYFCG</sequence>
<dbReference type="InterPro" id="IPR003126">
    <property type="entry name" value="Znf_UBR"/>
</dbReference>
<evidence type="ECO:0000313" key="1">
    <source>
        <dbReference type="Proteomes" id="UP000515146"/>
    </source>
</evidence>
<dbReference type="AlphaFoldDB" id="A0A6P6Y5M0"/>
<name>A0A6P6Y5M0_DERPT</name>
<dbReference type="RefSeq" id="XP_027199774.1">
    <property type="nucleotide sequence ID" value="XM_027343973.1"/>
</dbReference>
<dbReference type="SMART" id="SM00396">
    <property type="entry name" value="ZnF_UBR1"/>
    <property type="match status" value="1"/>
</dbReference>
<dbReference type="OMA" id="CHAAHEI"/>
<protein>
    <submittedName>
        <fullName evidence="2">E3 ubiquitin-protein ligase UBR7</fullName>
    </submittedName>
</protein>
<dbReference type="PANTHER" id="PTHR13513">
    <property type="entry name" value="E3 UBIQUITIN-PROTEIN LIGASE UBR7"/>
    <property type="match status" value="1"/>
</dbReference>
<reference evidence="2" key="1">
    <citation type="submission" date="2025-08" db="UniProtKB">
        <authorList>
            <consortium name="RefSeq"/>
        </authorList>
    </citation>
    <scope>IDENTIFICATION</scope>
    <source>
        <strain evidence="2">Airmid</strain>
    </source>
</reference>
<accession>A0A6P6Y5M0</accession>
<dbReference type="OrthoDB" id="10262564at2759"/>
<dbReference type="GO" id="GO:0005737">
    <property type="term" value="C:cytoplasm"/>
    <property type="evidence" value="ECO:0007669"/>
    <property type="project" value="TreeGrafter"/>
</dbReference>
<dbReference type="InterPro" id="IPR013083">
    <property type="entry name" value="Znf_RING/FYVE/PHD"/>
</dbReference>
<dbReference type="PROSITE" id="PS51157">
    <property type="entry name" value="ZF_UBR"/>
    <property type="match status" value="1"/>
</dbReference>
<dbReference type="InterPro" id="IPR011011">
    <property type="entry name" value="Znf_FYVE_PHD"/>
</dbReference>
<keyword evidence="1" id="KW-1185">Reference proteome</keyword>
<dbReference type="KEGG" id="dpte:113793898"/>
<dbReference type="CDD" id="cd15542">
    <property type="entry name" value="PHD_UBR7"/>
    <property type="match status" value="1"/>
</dbReference>
<dbReference type="Gene3D" id="3.30.40.10">
    <property type="entry name" value="Zinc/RING finger domain, C3HC4 (zinc finger)"/>
    <property type="match status" value="1"/>
</dbReference>
<evidence type="ECO:0000313" key="2">
    <source>
        <dbReference type="RefSeq" id="XP_027199774.1"/>
    </source>
</evidence>
<dbReference type="FunCoup" id="A0A6P6Y5M0">
    <property type="interactions" value="1876"/>
</dbReference>